<dbReference type="InterPro" id="IPR008753">
    <property type="entry name" value="Peptidase_M13_N"/>
</dbReference>
<keyword evidence="7" id="KW-0482">Metalloprotease</keyword>
<dbReference type="EMBL" id="JAPDHF010000028">
    <property type="protein sequence ID" value="KAJ4003080.1"/>
    <property type="molecule type" value="Genomic_DNA"/>
</dbReference>
<dbReference type="InterPro" id="IPR042089">
    <property type="entry name" value="Peptidase_M13_dom_2"/>
</dbReference>
<name>A0A9W8U460_9HYPO</name>
<evidence type="ECO:0000256" key="4">
    <source>
        <dbReference type="ARBA" id="ARBA00022723"/>
    </source>
</evidence>
<dbReference type="PANTHER" id="PTHR11733:SF167">
    <property type="entry name" value="FI17812P1-RELATED"/>
    <property type="match status" value="1"/>
</dbReference>
<evidence type="ECO:0000256" key="1">
    <source>
        <dbReference type="ARBA" id="ARBA00001947"/>
    </source>
</evidence>
<accession>A0A9W8U460</accession>
<dbReference type="Proteomes" id="UP001152130">
    <property type="component" value="Unassembled WGS sequence"/>
</dbReference>
<evidence type="ECO:0000256" key="7">
    <source>
        <dbReference type="ARBA" id="ARBA00023049"/>
    </source>
</evidence>
<comment type="caution">
    <text evidence="10">The sequence shown here is derived from an EMBL/GenBank/DDBJ whole genome shotgun (WGS) entry which is preliminary data.</text>
</comment>
<evidence type="ECO:0000256" key="2">
    <source>
        <dbReference type="ARBA" id="ARBA00007357"/>
    </source>
</evidence>
<comment type="cofactor">
    <cofactor evidence="1">
        <name>Zn(2+)</name>
        <dbReference type="ChEBI" id="CHEBI:29105"/>
    </cofactor>
</comment>
<dbReference type="Gene3D" id="3.40.390.10">
    <property type="entry name" value="Collagenase (Catalytic Domain)"/>
    <property type="match status" value="1"/>
</dbReference>
<dbReference type="PROSITE" id="PS51885">
    <property type="entry name" value="NEPRILYSIN"/>
    <property type="match status" value="1"/>
</dbReference>
<dbReference type="InterPro" id="IPR018497">
    <property type="entry name" value="Peptidase_M13_C"/>
</dbReference>
<dbReference type="CDD" id="cd08662">
    <property type="entry name" value="M13"/>
    <property type="match status" value="1"/>
</dbReference>
<feature type="domain" description="Peptidase M13 C-terminal" evidence="8">
    <location>
        <begin position="519"/>
        <end position="717"/>
    </location>
</feature>
<evidence type="ECO:0000256" key="3">
    <source>
        <dbReference type="ARBA" id="ARBA00022670"/>
    </source>
</evidence>
<feature type="domain" description="Peptidase M13 N-terminal" evidence="9">
    <location>
        <begin position="42"/>
        <end position="459"/>
    </location>
</feature>
<dbReference type="AlphaFoldDB" id="A0A9W8U460"/>
<sequence length="722" mass="79330">MGLIPRTGVTGAADGLCTTPACINVADSILGGMALNHTAVDPCTNFDELVCGNWPERNPVPPGQLVIDSLNAVLFSTYDTVRNILDKPYPSDGWITINFTKEQTAIDKENFAKLQGAYDVCMNFTAREEEGLSQLRNMAKTVVGKFPATPNSVHGVNMTYDHAPSMGETLAFFESFGIETIQRIMQTQYSKDPNKVILVLSTAGISGNPDGDDVLPEWLSLASDLLRAVHPANLTKSKATSLMKSVVAFQAQLPPIDGDAPESNESASGELYLSLPELQKLAPQLNYKYVIDHLAPSGTDTSRIRMVAIPYWARISKVISKTSPEVLQTFFIWRSITALSDYVDSPQTEAWNRFQSKEANTDHASPAPRWLKCVRFLDTGVQWTAKGELIGPTGLTWLVARFFADKNFTPAAKTFTSEIIANLEEAFIDRVRTREWATDEVKEAAIEKVHAMGVKIGLPTSPLVTDPRALKDLYSDVTITKSHALNALLVAKSRVSRNWGSLNKPFDKGQFLDSTLLANAYHATGENAMVIQAGILQAPLFNPGYPAYLAYGGMGSIVGHEITHGFDSKGHTFDKIGNQSSWFDEQSTKGFAEASKCFIRQYSNFTVTNPDGEEKKVDGELTLDENVADAGGILAAYSAWKRYEQEHGKGPDLPGLANYTHDQLFFIKFGQNWCQNIGRGGQYDLTDVHAPGIARIALTVENSLDFQKAFNCPKKEPTCELW</sequence>
<dbReference type="InterPro" id="IPR024079">
    <property type="entry name" value="MetalloPept_cat_dom_sf"/>
</dbReference>
<dbReference type="PRINTS" id="PR00786">
    <property type="entry name" value="NEPRILYSIN"/>
</dbReference>
<keyword evidence="6" id="KW-0862">Zinc</keyword>
<protein>
    <recommendedName>
        <fullName evidence="12">Endothelin-converting enzyme 1</fullName>
    </recommendedName>
</protein>
<dbReference type="GO" id="GO:0005886">
    <property type="term" value="C:plasma membrane"/>
    <property type="evidence" value="ECO:0007669"/>
    <property type="project" value="TreeGrafter"/>
</dbReference>
<dbReference type="Pfam" id="PF05649">
    <property type="entry name" value="Peptidase_M13_N"/>
    <property type="match status" value="1"/>
</dbReference>
<reference evidence="10" key="1">
    <citation type="submission" date="2022-10" db="EMBL/GenBank/DDBJ databases">
        <title>Fusarium specimens isolated from Avocado Roots.</title>
        <authorList>
            <person name="Stajich J."/>
            <person name="Roper C."/>
            <person name="Heimlech-Rivalta G."/>
        </authorList>
    </citation>
    <scope>NUCLEOTIDE SEQUENCE</scope>
    <source>
        <strain evidence="10">CF00143</strain>
    </source>
</reference>
<dbReference type="GO" id="GO:0016485">
    <property type="term" value="P:protein processing"/>
    <property type="evidence" value="ECO:0007669"/>
    <property type="project" value="TreeGrafter"/>
</dbReference>
<evidence type="ECO:0000259" key="8">
    <source>
        <dbReference type="Pfam" id="PF01431"/>
    </source>
</evidence>
<gene>
    <name evidence="10" type="ORF">NW766_012398</name>
</gene>
<dbReference type="GO" id="GO:0046872">
    <property type="term" value="F:metal ion binding"/>
    <property type="evidence" value="ECO:0007669"/>
    <property type="project" value="UniProtKB-KW"/>
</dbReference>
<keyword evidence="3" id="KW-0645">Protease</keyword>
<dbReference type="Pfam" id="PF01431">
    <property type="entry name" value="Peptidase_M13"/>
    <property type="match status" value="1"/>
</dbReference>
<keyword evidence="11" id="KW-1185">Reference proteome</keyword>
<keyword evidence="4" id="KW-0479">Metal-binding</keyword>
<comment type="similarity">
    <text evidence="2">Belongs to the peptidase M13 family.</text>
</comment>
<evidence type="ECO:0000259" key="9">
    <source>
        <dbReference type="Pfam" id="PF05649"/>
    </source>
</evidence>
<dbReference type="Gene3D" id="1.10.1380.10">
    <property type="entry name" value="Neutral endopeptidase , domain2"/>
    <property type="match status" value="1"/>
</dbReference>
<organism evidence="10 11">
    <name type="scientific">Fusarium irregulare</name>
    <dbReference type="NCBI Taxonomy" id="2494466"/>
    <lineage>
        <taxon>Eukaryota</taxon>
        <taxon>Fungi</taxon>
        <taxon>Dikarya</taxon>
        <taxon>Ascomycota</taxon>
        <taxon>Pezizomycotina</taxon>
        <taxon>Sordariomycetes</taxon>
        <taxon>Hypocreomycetidae</taxon>
        <taxon>Hypocreales</taxon>
        <taxon>Nectriaceae</taxon>
        <taxon>Fusarium</taxon>
        <taxon>Fusarium incarnatum-equiseti species complex</taxon>
    </lineage>
</organism>
<proteinExistence type="inferred from homology"/>
<evidence type="ECO:0000313" key="11">
    <source>
        <dbReference type="Proteomes" id="UP001152130"/>
    </source>
</evidence>
<evidence type="ECO:0008006" key="12">
    <source>
        <dbReference type="Google" id="ProtNLM"/>
    </source>
</evidence>
<evidence type="ECO:0000256" key="5">
    <source>
        <dbReference type="ARBA" id="ARBA00022801"/>
    </source>
</evidence>
<dbReference type="SUPFAM" id="SSF55486">
    <property type="entry name" value="Metalloproteases ('zincins'), catalytic domain"/>
    <property type="match status" value="1"/>
</dbReference>
<dbReference type="GO" id="GO:0004222">
    <property type="term" value="F:metalloendopeptidase activity"/>
    <property type="evidence" value="ECO:0007669"/>
    <property type="project" value="InterPro"/>
</dbReference>
<evidence type="ECO:0000256" key="6">
    <source>
        <dbReference type="ARBA" id="ARBA00022833"/>
    </source>
</evidence>
<dbReference type="OrthoDB" id="6475849at2759"/>
<evidence type="ECO:0000313" key="10">
    <source>
        <dbReference type="EMBL" id="KAJ4003080.1"/>
    </source>
</evidence>
<dbReference type="InterPro" id="IPR000718">
    <property type="entry name" value="Peptidase_M13"/>
</dbReference>
<dbReference type="PANTHER" id="PTHR11733">
    <property type="entry name" value="ZINC METALLOPROTEASE FAMILY M13 NEPRILYSIN-RELATED"/>
    <property type="match status" value="1"/>
</dbReference>
<keyword evidence="5" id="KW-0378">Hydrolase</keyword>